<reference evidence="2" key="1">
    <citation type="submission" date="2016-12" db="EMBL/GenBank/DDBJ databases">
        <authorList>
            <person name="Varghese N."/>
            <person name="Submissions S."/>
        </authorList>
    </citation>
    <scope>NUCLEOTIDE SEQUENCE [LARGE SCALE GENOMIC DNA]</scope>
    <source>
        <strain evidence="2">DSM 25035</strain>
    </source>
</reference>
<dbReference type="RefSeq" id="WP_073572064.1">
    <property type="nucleotide sequence ID" value="NZ_FRXN01000003.1"/>
</dbReference>
<evidence type="ECO:0000313" key="1">
    <source>
        <dbReference type="EMBL" id="SHO62959.1"/>
    </source>
</evidence>
<dbReference type="Proteomes" id="UP000184609">
    <property type="component" value="Unassembled WGS sequence"/>
</dbReference>
<evidence type="ECO:0000313" key="2">
    <source>
        <dbReference type="Proteomes" id="UP000184609"/>
    </source>
</evidence>
<sequence length="125" mass="14705">MKYLLAFSCFTFLFSLQGYTQDSPSFEYKGNIKFGVPMGDFPSIDFSKKEPTISLNKPFNKADLVQTPVFYNREPSEMGIKFKRNPQPEMDFTLRIQQLPYISSRMPIQEFPEDKKYTLLIKEYN</sequence>
<protein>
    <submittedName>
        <fullName evidence="1">Uncharacterized protein</fullName>
    </submittedName>
</protein>
<dbReference type="AlphaFoldDB" id="A0A1M7ZDT2"/>
<dbReference type="EMBL" id="FRXN01000003">
    <property type="protein sequence ID" value="SHO62959.1"/>
    <property type="molecule type" value="Genomic_DNA"/>
</dbReference>
<organism evidence="1 2">
    <name type="scientific">Algoriphagus zhangzhouensis</name>
    <dbReference type="NCBI Taxonomy" id="1073327"/>
    <lineage>
        <taxon>Bacteria</taxon>
        <taxon>Pseudomonadati</taxon>
        <taxon>Bacteroidota</taxon>
        <taxon>Cytophagia</taxon>
        <taxon>Cytophagales</taxon>
        <taxon>Cyclobacteriaceae</taxon>
        <taxon>Algoriphagus</taxon>
    </lineage>
</organism>
<proteinExistence type="predicted"/>
<keyword evidence="2" id="KW-1185">Reference proteome</keyword>
<dbReference type="STRING" id="1073327.SAMN04488108_2428"/>
<name>A0A1M7ZDT2_9BACT</name>
<gene>
    <name evidence="1" type="ORF">SAMN04488108_2428</name>
</gene>
<dbReference type="OrthoDB" id="9968696at2"/>
<accession>A0A1M7ZDT2</accession>